<reference evidence="3" key="1">
    <citation type="journal article" date="2014" name="Science">
        <title>Ancient hybridizations among the ancestral genomes of bread wheat.</title>
        <authorList>
            <consortium name="International Wheat Genome Sequencing Consortium,"/>
            <person name="Marcussen T."/>
            <person name="Sandve S.R."/>
            <person name="Heier L."/>
            <person name="Spannagl M."/>
            <person name="Pfeifer M."/>
            <person name="Jakobsen K.S."/>
            <person name="Wulff B.B."/>
            <person name="Steuernagel B."/>
            <person name="Mayer K.F."/>
            <person name="Olsen O.A."/>
        </authorList>
    </citation>
    <scope>NUCLEOTIDE SEQUENCE [LARGE SCALE GENOMIC DNA]</scope>
    <source>
        <strain evidence="3">cv. AL8/78</strain>
    </source>
</reference>
<evidence type="ECO:0000313" key="2">
    <source>
        <dbReference type="EnsemblPlants" id="AET3Gv20573200.9"/>
    </source>
</evidence>
<dbReference type="Gramene" id="AET3Gv20573200.9">
    <property type="protein sequence ID" value="AET3Gv20573200.9"/>
    <property type="gene ID" value="AET3Gv20573200"/>
</dbReference>
<reference evidence="2" key="4">
    <citation type="submission" date="2019-03" db="UniProtKB">
        <authorList>
            <consortium name="EnsemblPlants"/>
        </authorList>
    </citation>
    <scope>IDENTIFICATION</scope>
</reference>
<dbReference type="Proteomes" id="UP000015105">
    <property type="component" value="Chromosome 3D"/>
</dbReference>
<reference evidence="2" key="3">
    <citation type="journal article" date="2017" name="Nature">
        <title>Genome sequence of the progenitor of the wheat D genome Aegilops tauschii.</title>
        <authorList>
            <person name="Luo M.C."/>
            <person name="Gu Y.Q."/>
            <person name="Puiu D."/>
            <person name="Wang H."/>
            <person name="Twardziok S.O."/>
            <person name="Deal K.R."/>
            <person name="Huo N."/>
            <person name="Zhu T."/>
            <person name="Wang L."/>
            <person name="Wang Y."/>
            <person name="McGuire P.E."/>
            <person name="Liu S."/>
            <person name="Long H."/>
            <person name="Ramasamy R.K."/>
            <person name="Rodriguez J.C."/>
            <person name="Van S.L."/>
            <person name="Yuan L."/>
            <person name="Wang Z."/>
            <person name="Xia Z."/>
            <person name="Xiao L."/>
            <person name="Anderson O.D."/>
            <person name="Ouyang S."/>
            <person name="Liang Y."/>
            <person name="Zimin A.V."/>
            <person name="Pertea G."/>
            <person name="Qi P."/>
            <person name="Bennetzen J.L."/>
            <person name="Dai X."/>
            <person name="Dawson M.W."/>
            <person name="Muller H.G."/>
            <person name="Kugler K."/>
            <person name="Rivarola-Duarte L."/>
            <person name="Spannagl M."/>
            <person name="Mayer K.F.X."/>
            <person name="Lu F.H."/>
            <person name="Bevan M.W."/>
            <person name="Leroy P."/>
            <person name="Li P."/>
            <person name="You F.M."/>
            <person name="Sun Q."/>
            <person name="Liu Z."/>
            <person name="Lyons E."/>
            <person name="Wicker T."/>
            <person name="Salzberg S.L."/>
            <person name="Devos K.M."/>
            <person name="Dvorak J."/>
        </authorList>
    </citation>
    <scope>NUCLEOTIDE SEQUENCE [LARGE SCALE GENOMIC DNA]</scope>
    <source>
        <strain evidence="2">cv. AL8/78</strain>
    </source>
</reference>
<feature type="region of interest" description="Disordered" evidence="1">
    <location>
        <begin position="57"/>
        <end position="101"/>
    </location>
</feature>
<organism evidence="2 3">
    <name type="scientific">Aegilops tauschii subsp. strangulata</name>
    <name type="common">Goatgrass</name>
    <dbReference type="NCBI Taxonomy" id="200361"/>
    <lineage>
        <taxon>Eukaryota</taxon>
        <taxon>Viridiplantae</taxon>
        <taxon>Streptophyta</taxon>
        <taxon>Embryophyta</taxon>
        <taxon>Tracheophyta</taxon>
        <taxon>Spermatophyta</taxon>
        <taxon>Magnoliopsida</taxon>
        <taxon>Liliopsida</taxon>
        <taxon>Poales</taxon>
        <taxon>Poaceae</taxon>
        <taxon>BOP clade</taxon>
        <taxon>Pooideae</taxon>
        <taxon>Triticodae</taxon>
        <taxon>Triticeae</taxon>
        <taxon>Triticinae</taxon>
        <taxon>Aegilops</taxon>
    </lineage>
</organism>
<sequence length="101" mass="10934">FPNLTFNTWNALLKVVLYHDCITFMGQTIIKGNLAVYMQICLRVKFFNLFVDQNASVAGGGEGGDRKKAAPAPAPKPDVQEPAANGEEAEADRSDSDESDS</sequence>
<dbReference type="AlphaFoldDB" id="A0A453F4Q6"/>
<evidence type="ECO:0000256" key="1">
    <source>
        <dbReference type="SAM" id="MobiDB-lite"/>
    </source>
</evidence>
<proteinExistence type="predicted"/>
<reference evidence="3" key="2">
    <citation type="journal article" date="2017" name="Nat. Plants">
        <title>The Aegilops tauschii genome reveals multiple impacts of transposons.</title>
        <authorList>
            <person name="Zhao G."/>
            <person name="Zou C."/>
            <person name="Li K."/>
            <person name="Wang K."/>
            <person name="Li T."/>
            <person name="Gao L."/>
            <person name="Zhang X."/>
            <person name="Wang H."/>
            <person name="Yang Z."/>
            <person name="Liu X."/>
            <person name="Jiang W."/>
            <person name="Mao L."/>
            <person name="Kong X."/>
            <person name="Jiao Y."/>
            <person name="Jia J."/>
        </authorList>
    </citation>
    <scope>NUCLEOTIDE SEQUENCE [LARGE SCALE GENOMIC DNA]</scope>
    <source>
        <strain evidence="3">cv. AL8/78</strain>
    </source>
</reference>
<reference evidence="2" key="5">
    <citation type="journal article" date="2021" name="G3 (Bethesda)">
        <title>Aegilops tauschii genome assembly Aet v5.0 features greater sequence contiguity and improved annotation.</title>
        <authorList>
            <person name="Wang L."/>
            <person name="Zhu T."/>
            <person name="Rodriguez J.C."/>
            <person name="Deal K.R."/>
            <person name="Dubcovsky J."/>
            <person name="McGuire P.E."/>
            <person name="Lux T."/>
            <person name="Spannagl M."/>
            <person name="Mayer K.F.X."/>
            <person name="Baldrich P."/>
            <person name="Meyers B.C."/>
            <person name="Huo N."/>
            <person name="Gu Y.Q."/>
            <person name="Zhou H."/>
            <person name="Devos K.M."/>
            <person name="Bennetzen J.L."/>
            <person name="Unver T."/>
            <person name="Budak H."/>
            <person name="Gulick P.J."/>
            <person name="Galiba G."/>
            <person name="Kalapos B."/>
            <person name="Nelson D.R."/>
            <person name="Li P."/>
            <person name="You F.M."/>
            <person name="Luo M.C."/>
            <person name="Dvorak J."/>
        </authorList>
    </citation>
    <scope>NUCLEOTIDE SEQUENCE [LARGE SCALE GENOMIC DNA]</scope>
    <source>
        <strain evidence="2">cv. AL8/78</strain>
    </source>
</reference>
<accession>A0A453F4Q6</accession>
<evidence type="ECO:0000313" key="3">
    <source>
        <dbReference type="Proteomes" id="UP000015105"/>
    </source>
</evidence>
<feature type="compositionally biased region" description="Basic and acidic residues" evidence="1">
    <location>
        <begin position="91"/>
        <end position="101"/>
    </location>
</feature>
<dbReference type="EnsemblPlants" id="AET3Gv20573200.9">
    <property type="protein sequence ID" value="AET3Gv20573200.9"/>
    <property type="gene ID" value="AET3Gv20573200"/>
</dbReference>
<protein>
    <submittedName>
        <fullName evidence="2">Uncharacterized protein</fullName>
    </submittedName>
</protein>
<keyword evidence="3" id="KW-1185">Reference proteome</keyword>
<name>A0A453F4Q6_AEGTS</name>